<dbReference type="Proteomes" id="UP001219537">
    <property type="component" value="Chromosome 1"/>
</dbReference>
<evidence type="ECO:0000313" key="2">
    <source>
        <dbReference type="Proteomes" id="UP001219537"/>
    </source>
</evidence>
<name>A0AAQ2XYA6_9VIBR</name>
<dbReference type="Gene3D" id="1.20.1440.60">
    <property type="entry name" value="23S rRNA-intervening sequence"/>
    <property type="match status" value="1"/>
</dbReference>
<dbReference type="InterPro" id="IPR012657">
    <property type="entry name" value="23S_rRNA-intervening_sequence"/>
</dbReference>
<dbReference type="NCBIfam" id="TIGR02436">
    <property type="entry name" value="four helix bundle protein"/>
    <property type="match status" value="1"/>
</dbReference>
<dbReference type="RefSeq" id="WP_051117850.1">
    <property type="nucleotide sequence ID" value="NZ_CP117988.1"/>
</dbReference>
<dbReference type="Pfam" id="PF05635">
    <property type="entry name" value="23S_rRNA_IVP"/>
    <property type="match status" value="1"/>
</dbReference>
<dbReference type="PANTHER" id="PTHR38471:SF2">
    <property type="entry name" value="FOUR HELIX BUNDLE PROTEIN"/>
    <property type="match status" value="1"/>
</dbReference>
<sequence length="119" mass="13791">MKYQNLDVWKMSFTLCKHTYQAVEHIKDYAFKDQIRRSSLSVPSNIAEGIERGSPRETAYFLNVAKGSTGELKTQILLAYEFKYISQSDRDALCEKCERISRMLYSLIAKHKNQSTTNL</sequence>
<evidence type="ECO:0000313" key="1">
    <source>
        <dbReference type="EMBL" id="WDG07766.1"/>
    </source>
</evidence>
<dbReference type="NCBIfam" id="NF008912">
    <property type="entry name" value="PRK12275.1-6"/>
    <property type="match status" value="1"/>
</dbReference>
<gene>
    <name evidence="1" type="ORF">PUN50_13680</name>
</gene>
<dbReference type="InterPro" id="IPR036583">
    <property type="entry name" value="23S_rRNA_IVS_sf"/>
</dbReference>
<dbReference type="CDD" id="cd16377">
    <property type="entry name" value="23S_rRNA_IVP_like"/>
    <property type="match status" value="1"/>
</dbReference>
<dbReference type="SUPFAM" id="SSF158446">
    <property type="entry name" value="IVS-encoded protein-like"/>
    <property type="match status" value="1"/>
</dbReference>
<reference evidence="1" key="1">
    <citation type="submission" date="2023-02" db="EMBL/GenBank/DDBJ databases">
        <title>Isolation, identification, and genome analysis of Vibrio campbellii in the Penaeus vannamei larvae stage.</title>
        <authorList>
            <person name="Huang T."/>
            <person name="Zhang B."/>
        </authorList>
    </citation>
    <scope>NUCLEOTIDE SEQUENCE</scope>
    <source>
        <strain evidence="1">20220413_1</strain>
    </source>
</reference>
<proteinExistence type="predicted"/>
<dbReference type="EMBL" id="CP117988">
    <property type="protein sequence ID" value="WDG07766.1"/>
    <property type="molecule type" value="Genomic_DNA"/>
</dbReference>
<dbReference type="AlphaFoldDB" id="A0AAQ2XYA6"/>
<organism evidence="1 2">
    <name type="scientific">Vibrio campbellii</name>
    <dbReference type="NCBI Taxonomy" id="680"/>
    <lineage>
        <taxon>Bacteria</taxon>
        <taxon>Pseudomonadati</taxon>
        <taxon>Pseudomonadota</taxon>
        <taxon>Gammaproteobacteria</taxon>
        <taxon>Vibrionales</taxon>
        <taxon>Vibrionaceae</taxon>
        <taxon>Vibrio</taxon>
    </lineage>
</organism>
<dbReference type="PANTHER" id="PTHR38471">
    <property type="entry name" value="FOUR HELIX BUNDLE PROTEIN"/>
    <property type="match status" value="1"/>
</dbReference>
<protein>
    <submittedName>
        <fullName evidence="1">Four helix bundle protein</fullName>
    </submittedName>
</protein>
<accession>A0AAQ2XYA6</accession>